<gene>
    <name evidence="2" type="ORF">C1H84_14525</name>
</gene>
<dbReference type="Proteomes" id="UP000252167">
    <property type="component" value="Unassembled WGS sequence"/>
</dbReference>
<dbReference type="InterPro" id="IPR003346">
    <property type="entry name" value="Transposase_20"/>
</dbReference>
<evidence type="ECO:0000313" key="2">
    <source>
        <dbReference type="EMBL" id="RBL99627.1"/>
    </source>
</evidence>
<dbReference type="AlphaFoldDB" id="A0A365YAI3"/>
<comment type="caution">
    <text evidence="2">The sequence shown here is derived from an EMBL/GenBank/DDBJ whole genome shotgun (WGS) entry which is preliminary data.</text>
</comment>
<evidence type="ECO:0000313" key="3">
    <source>
        <dbReference type="Proteomes" id="UP000252167"/>
    </source>
</evidence>
<proteinExistence type="predicted"/>
<name>A0A365YAI3_9MICC</name>
<reference evidence="2 3" key="1">
    <citation type="submission" date="2018-01" db="EMBL/GenBank/DDBJ databases">
        <title>Glutamicibacter soli strain NHPC-3 Whole genome sequence and assembly.</title>
        <authorList>
            <person name="Choudhury P."/>
            <person name="Gupta D."/>
            <person name="Sengupta K."/>
            <person name="Jawed A."/>
            <person name="Sultana N."/>
            <person name="Saha P."/>
        </authorList>
    </citation>
    <scope>NUCLEOTIDE SEQUENCE [LARGE SCALE GENOMIC DNA]</scope>
    <source>
        <strain evidence="2 3">NHPC-3</strain>
    </source>
</reference>
<dbReference type="Pfam" id="PF02371">
    <property type="entry name" value="Transposase_20"/>
    <property type="match status" value="1"/>
</dbReference>
<dbReference type="RefSeq" id="WP_113607783.1">
    <property type="nucleotide sequence ID" value="NZ_POAF01000007.1"/>
</dbReference>
<feature type="domain" description="Transposase IS116/IS110/IS902 C-terminal" evidence="1">
    <location>
        <begin position="33"/>
        <end position="117"/>
    </location>
</feature>
<keyword evidence="3" id="KW-1185">Reference proteome</keyword>
<evidence type="ECO:0000259" key="1">
    <source>
        <dbReference type="Pfam" id="PF02371"/>
    </source>
</evidence>
<protein>
    <recommendedName>
        <fullName evidence="1">Transposase IS116/IS110/IS902 C-terminal domain-containing protein</fullName>
    </recommendedName>
</protein>
<organism evidence="2 3">
    <name type="scientific">Glutamicibacter soli</name>
    <dbReference type="NCBI Taxonomy" id="453836"/>
    <lineage>
        <taxon>Bacteria</taxon>
        <taxon>Bacillati</taxon>
        <taxon>Actinomycetota</taxon>
        <taxon>Actinomycetes</taxon>
        <taxon>Micrococcales</taxon>
        <taxon>Micrococcaceae</taxon>
        <taxon>Glutamicibacter</taxon>
    </lineage>
</organism>
<dbReference type="PANTHER" id="PTHR33055">
    <property type="entry name" value="TRANSPOSASE FOR INSERTION SEQUENCE ELEMENT IS1111A"/>
    <property type="match status" value="1"/>
</dbReference>
<dbReference type="EMBL" id="POAF01000007">
    <property type="protein sequence ID" value="RBL99627.1"/>
    <property type="molecule type" value="Genomic_DNA"/>
</dbReference>
<dbReference type="GO" id="GO:0003677">
    <property type="term" value="F:DNA binding"/>
    <property type="evidence" value="ECO:0007669"/>
    <property type="project" value="InterPro"/>
</dbReference>
<dbReference type="PANTHER" id="PTHR33055:SF15">
    <property type="entry name" value="TRANSPOSASE-RELATED"/>
    <property type="match status" value="1"/>
</dbReference>
<sequence length="190" mass="20957">MQLHLRHIDTLDEQLQILNQMIAEAMQSFDQACQALGTIPGIGEQTAQVIIAEIGVDMNVFADAAHLASWAGVCPGQNESAGRQRSSHTYGGNVYLRAALGTAALGAIKHKESFLAARYRRLYLRRGGSRALVAVEHTIIVAIWHLLANGEVFKELGPDYYDQRNKDRAKSRAVKELERLGYEVQLDSVA</sequence>
<accession>A0A365YAI3</accession>
<dbReference type="GO" id="GO:0004803">
    <property type="term" value="F:transposase activity"/>
    <property type="evidence" value="ECO:0007669"/>
    <property type="project" value="InterPro"/>
</dbReference>
<dbReference type="GO" id="GO:0006313">
    <property type="term" value="P:DNA transposition"/>
    <property type="evidence" value="ECO:0007669"/>
    <property type="project" value="InterPro"/>
</dbReference>
<dbReference type="InterPro" id="IPR047650">
    <property type="entry name" value="Transpos_IS110"/>
</dbReference>